<feature type="domain" description="NAD-dependent epimerase/dehydratase" evidence="2">
    <location>
        <begin position="6"/>
        <end position="230"/>
    </location>
</feature>
<evidence type="ECO:0000256" key="1">
    <source>
        <dbReference type="ARBA" id="ARBA00007637"/>
    </source>
</evidence>
<evidence type="ECO:0000313" key="4">
    <source>
        <dbReference type="Proteomes" id="UP001596405"/>
    </source>
</evidence>
<proteinExistence type="inferred from homology"/>
<dbReference type="PANTHER" id="PTHR42687:SF1">
    <property type="entry name" value="L-THREONINE 3-DEHYDROGENASE, MITOCHONDRIAL"/>
    <property type="match status" value="1"/>
</dbReference>
<evidence type="ECO:0000313" key="3">
    <source>
        <dbReference type="EMBL" id="MFC6997497.1"/>
    </source>
</evidence>
<comment type="caution">
    <text evidence="3">The sequence shown here is derived from an EMBL/GenBank/DDBJ whole genome shotgun (WGS) entry which is preliminary data.</text>
</comment>
<dbReference type="Pfam" id="PF01370">
    <property type="entry name" value="Epimerase"/>
    <property type="match status" value="1"/>
</dbReference>
<evidence type="ECO:0000259" key="2">
    <source>
        <dbReference type="Pfam" id="PF01370"/>
    </source>
</evidence>
<dbReference type="SUPFAM" id="SSF51735">
    <property type="entry name" value="NAD(P)-binding Rossmann-fold domains"/>
    <property type="match status" value="1"/>
</dbReference>
<comment type="similarity">
    <text evidence="1">Belongs to the NAD(P)-dependent epimerase/dehydratase family.</text>
</comment>
<dbReference type="InterPro" id="IPR051225">
    <property type="entry name" value="NAD(P)_epim/dehydratase"/>
</dbReference>
<dbReference type="InterPro" id="IPR001509">
    <property type="entry name" value="Epimerase_deHydtase"/>
</dbReference>
<keyword evidence="4" id="KW-1185">Reference proteome</keyword>
<gene>
    <name evidence="3" type="ORF">ACFQHR_07670</name>
</gene>
<dbReference type="Proteomes" id="UP001596405">
    <property type="component" value="Unassembled WGS sequence"/>
</dbReference>
<reference evidence="4" key="1">
    <citation type="journal article" date="2019" name="Int. J. Syst. Evol. Microbiol.">
        <title>The Global Catalogue of Microorganisms (GCM) 10K type strain sequencing project: providing services to taxonomists for standard genome sequencing and annotation.</title>
        <authorList>
            <consortium name="The Broad Institute Genomics Platform"/>
            <consortium name="The Broad Institute Genome Sequencing Center for Infectious Disease"/>
            <person name="Wu L."/>
            <person name="Ma J."/>
        </authorList>
    </citation>
    <scope>NUCLEOTIDE SEQUENCE [LARGE SCALE GENOMIC DNA]</scope>
    <source>
        <strain evidence="4">CGMCC 4.7393</strain>
    </source>
</reference>
<dbReference type="Gene3D" id="3.40.50.720">
    <property type="entry name" value="NAD(P)-binding Rossmann-like Domain"/>
    <property type="match status" value="1"/>
</dbReference>
<name>A0ABW2DLR0_9BACT</name>
<dbReference type="RefSeq" id="WP_066619262.1">
    <property type="nucleotide sequence ID" value="NZ_JBHSYQ010000003.1"/>
</dbReference>
<organism evidence="3 4">
    <name type="scientific">Rufibacter roseus</name>
    <dbReference type="NCBI Taxonomy" id="1567108"/>
    <lineage>
        <taxon>Bacteria</taxon>
        <taxon>Pseudomonadati</taxon>
        <taxon>Bacteroidota</taxon>
        <taxon>Cytophagia</taxon>
        <taxon>Cytophagales</taxon>
        <taxon>Hymenobacteraceae</taxon>
        <taxon>Rufibacter</taxon>
    </lineage>
</organism>
<sequence>MKKEVILVIGSNGQIGTALLPVLKGAYGAANVVSSDLRAPIVESGIFETLDATNADQLANVVRKYRVTQIYHLAAILSAKGEADPLWAWDLNMKTLLNVFEVARENQLDKVFVPSSIAVFGASAPVTDTPQLTYLDPATVYGVSKVAAENWSVYYHKKYGLDVRSLRYPGVISYETMPGGGTTDYAVDIFHKAVLGEEYECFLKEDTSLPMIYMPDATRATLELMEAESDKIKIRSSYNLAGMSFTPAELLSCIQSILPHFSSTFKPDFRQTIADSWPNSIDDSMARQQWGWKPIYDLSSMTKDMIEQLTKKYTLEIAHESNRQA</sequence>
<accession>A0ABW2DLR0</accession>
<dbReference type="InterPro" id="IPR036291">
    <property type="entry name" value="NAD(P)-bd_dom_sf"/>
</dbReference>
<protein>
    <submittedName>
        <fullName evidence="3">NAD-dependent epimerase/dehydratase family protein</fullName>
    </submittedName>
</protein>
<dbReference type="PANTHER" id="PTHR42687">
    <property type="entry name" value="L-THREONINE 3-DEHYDROGENASE"/>
    <property type="match status" value="1"/>
</dbReference>
<dbReference type="EMBL" id="JBHSYQ010000003">
    <property type="protein sequence ID" value="MFC6997497.1"/>
    <property type="molecule type" value="Genomic_DNA"/>
</dbReference>